<gene>
    <name evidence="6" type="ORF">BaRGS_00002642</name>
</gene>
<evidence type="ECO:0000256" key="4">
    <source>
        <dbReference type="ARBA" id="ARBA00023121"/>
    </source>
</evidence>
<dbReference type="InterPro" id="IPR001849">
    <property type="entry name" value="PH_domain"/>
</dbReference>
<sequence>MAHTCRGTINLANAIIHTEDSTTIIISNGGAQTFHLKATSEVERQKWVTALELAKSEAIKMLEAESDEEERQQPDKNELQLMIGMLASKLEDLNTCNDLIAKHGSALQKTLSELEQVDDPSEAASKLKAVNERATLFRITSNAMINACNEFHEVASQKGKRWQKLLQHEHEQRLKLEDMVEQLAKDQISLEKKARMTVKHGDGKLGESVLPVCAASVSAAFTESSSSSLALNQGPRATLLQHYYTVSSSRGNFFFPVSYLDWQNSVYCATRAQKVVEVLPDCRLLWACVVGSRRAVIFRDLVVQLVNDAVTECLMIAYFVQHNNALKQACA</sequence>
<dbReference type="InterPro" id="IPR000648">
    <property type="entry name" value="Oxysterol-bd"/>
</dbReference>
<accession>A0ABD0M2Z5</accession>
<dbReference type="GO" id="GO:0008289">
    <property type="term" value="F:lipid binding"/>
    <property type="evidence" value="ECO:0007669"/>
    <property type="project" value="UniProtKB-KW"/>
</dbReference>
<evidence type="ECO:0000313" key="6">
    <source>
        <dbReference type="EMBL" id="KAK7505920.1"/>
    </source>
</evidence>
<dbReference type="InterPro" id="IPR011993">
    <property type="entry name" value="PH-like_dom_sf"/>
</dbReference>
<dbReference type="PANTHER" id="PTHR10972">
    <property type="entry name" value="OXYSTEROL-BINDING PROTEIN-RELATED"/>
    <property type="match status" value="1"/>
</dbReference>
<keyword evidence="4" id="KW-0446">Lipid-binding</keyword>
<dbReference type="AlphaFoldDB" id="A0ABD0M2Z5"/>
<dbReference type="PANTHER" id="PTHR10972:SF205">
    <property type="entry name" value="OXYSTEROL-BINDING PROTEIN 1"/>
    <property type="match status" value="1"/>
</dbReference>
<reference evidence="6 7" key="1">
    <citation type="journal article" date="2023" name="Sci. Data">
        <title>Genome assembly of the Korean intertidal mud-creeper Batillaria attramentaria.</title>
        <authorList>
            <person name="Patra A.K."/>
            <person name="Ho P.T."/>
            <person name="Jun S."/>
            <person name="Lee S.J."/>
            <person name="Kim Y."/>
            <person name="Won Y.J."/>
        </authorList>
    </citation>
    <scope>NUCLEOTIDE SEQUENCE [LARGE SCALE GENOMIC DNA]</scope>
    <source>
        <strain evidence="6">Wonlab-2016</strain>
    </source>
</reference>
<keyword evidence="2" id="KW-0813">Transport</keyword>
<evidence type="ECO:0000259" key="5">
    <source>
        <dbReference type="PROSITE" id="PS50003"/>
    </source>
</evidence>
<comment type="similarity">
    <text evidence="1">Belongs to the OSBP family.</text>
</comment>
<dbReference type="Gene3D" id="2.30.29.30">
    <property type="entry name" value="Pleckstrin-homology domain (PH domain)/Phosphotyrosine-binding domain (PTB)"/>
    <property type="match status" value="1"/>
</dbReference>
<feature type="domain" description="PH" evidence="5">
    <location>
        <begin position="1"/>
        <end position="56"/>
    </location>
</feature>
<dbReference type="GO" id="GO:0006869">
    <property type="term" value="P:lipid transport"/>
    <property type="evidence" value="ECO:0007669"/>
    <property type="project" value="UniProtKB-KW"/>
</dbReference>
<organism evidence="6 7">
    <name type="scientific">Batillaria attramentaria</name>
    <dbReference type="NCBI Taxonomy" id="370345"/>
    <lineage>
        <taxon>Eukaryota</taxon>
        <taxon>Metazoa</taxon>
        <taxon>Spiralia</taxon>
        <taxon>Lophotrochozoa</taxon>
        <taxon>Mollusca</taxon>
        <taxon>Gastropoda</taxon>
        <taxon>Caenogastropoda</taxon>
        <taxon>Sorbeoconcha</taxon>
        <taxon>Cerithioidea</taxon>
        <taxon>Batillariidae</taxon>
        <taxon>Batillaria</taxon>
    </lineage>
</organism>
<comment type="caution">
    <text evidence="6">The sequence shown here is derived from an EMBL/GenBank/DDBJ whole genome shotgun (WGS) entry which is preliminary data.</text>
</comment>
<evidence type="ECO:0000256" key="2">
    <source>
        <dbReference type="ARBA" id="ARBA00022448"/>
    </source>
</evidence>
<keyword evidence="3" id="KW-0445">Lipid transport</keyword>
<dbReference type="PROSITE" id="PS50003">
    <property type="entry name" value="PH_DOMAIN"/>
    <property type="match status" value="1"/>
</dbReference>
<dbReference type="EMBL" id="JACVVK020000008">
    <property type="protein sequence ID" value="KAK7505920.1"/>
    <property type="molecule type" value="Genomic_DNA"/>
</dbReference>
<proteinExistence type="inferred from homology"/>
<evidence type="ECO:0000256" key="3">
    <source>
        <dbReference type="ARBA" id="ARBA00023055"/>
    </source>
</evidence>
<evidence type="ECO:0000313" key="7">
    <source>
        <dbReference type="Proteomes" id="UP001519460"/>
    </source>
</evidence>
<keyword evidence="7" id="KW-1185">Reference proteome</keyword>
<dbReference type="SUPFAM" id="SSF50729">
    <property type="entry name" value="PH domain-like"/>
    <property type="match status" value="1"/>
</dbReference>
<dbReference type="Proteomes" id="UP001519460">
    <property type="component" value="Unassembled WGS sequence"/>
</dbReference>
<evidence type="ECO:0000256" key="1">
    <source>
        <dbReference type="ARBA" id="ARBA00008842"/>
    </source>
</evidence>
<protein>
    <recommendedName>
        <fullName evidence="5">PH domain-containing protein</fullName>
    </recommendedName>
</protein>
<name>A0ABD0M2Z5_9CAEN</name>